<protein>
    <submittedName>
        <fullName evidence="1">Uncharacterized protein</fullName>
    </submittedName>
</protein>
<sequence>MNTNDNDCDKTTIRVQVSDAYRDIIIDWSKEFRDIEKEMFRQLAEFTGISLKKSKVLRFIKPPGNNVYPDNSYVHVVGHLAYCNMRNSYPEAQDRTESSVLFTTQDLKDKYFRDGDCFALNTKMKMQFTLDELYVEYKL</sequence>
<evidence type="ECO:0000313" key="2">
    <source>
        <dbReference type="Proteomes" id="UP000015104"/>
    </source>
</evidence>
<reference evidence="1" key="2">
    <citation type="submission" date="2015-06" db="UniProtKB">
        <authorList>
            <consortium name="EnsemblMetazoa"/>
        </authorList>
    </citation>
    <scope>IDENTIFICATION</scope>
</reference>
<organism evidence="1 2">
    <name type="scientific">Tetranychus urticae</name>
    <name type="common">Two-spotted spider mite</name>
    <dbReference type="NCBI Taxonomy" id="32264"/>
    <lineage>
        <taxon>Eukaryota</taxon>
        <taxon>Metazoa</taxon>
        <taxon>Ecdysozoa</taxon>
        <taxon>Arthropoda</taxon>
        <taxon>Chelicerata</taxon>
        <taxon>Arachnida</taxon>
        <taxon>Acari</taxon>
        <taxon>Acariformes</taxon>
        <taxon>Trombidiformes</taxon>
        <taxon>Prostigmata</taxon>
        <taxon>Eleutherengona</taxon>
        <taxon>Raphignathae</taxon>
        <taxon>Tetranychoidea</taxon>
        <taxon>Tetranychidae</taxon>
        <taxon>Tetranychus</taxon>
    </lineage>
</organism>
<dbReference type="EnsemblMetazoa" id="tetur26g02829.1">
    <property type="protein sequence ID" value="tetur26g02829.1"/>
    <property type="gene ID" value="tetur26g02829"/>
</dbReference>
<evidence type="ECO:0000313" key="1">
    <source>
        <dbReference type="EnsemblMetazoa" id="tetur26g02829.1"/>
    </source>
</evidence>
<dbReference type="AlphaFoldDB" id="T1KY87"/>
<name>T1KY87_TETUR</name>
<reference evidence="2" key="1">
    <citation type="submission" date="2011-08" db="EMBL/GenBank/DDBJ databases">
        <authorList>
            <person name="Rombauts S."/>
        </authorList>
    </citation>
    <scope>NUCLEOTIDE SEQUENCE</scope>
    <source>
        <strain evidence="2">London</strain>
    </source>
</reference>
<proteinExistence type="predicted"/>
<dbReference type="Proteomes" id="UP000015104">
    <property type="component" value="Unassembled WGS sequence"/>
</dbReference>
<dbReference type="EMBL" id="CAEY01000696">
    <property type="status" value="NOT_ANNOTATED_CDS"/>
    <property type="molecule type" value="Genomic_DNA"/>
</dbReference>
<dbReference type="HOGENOM" id="CLU_1847650_0_0_1"/>
<accession>T1KY87</accession>
<keyword evidence="2" id="KW-1185">Reference proteome</keyword>